<keyword evidence="6" id="KW-1185">Reference proteome</keyword>
<dbReference type="Pfam" id="PF00015">
    <property type="entry name" value="MCPsignal"/>
    <property type="match status" value="1"/>
</dbReference>
<dbReference type="PANTHER" id="PTHR32089">
    <property type="entry name" value="METHYL-ACCEPTING CHEMOTAXIS PROTEIN MCPB"/>
    <property type="match status" value="1"/>
</dbReference>
<protein>
    <recommendedName>
        <fullName evidence="4">Methyl-accepting transducer domain-containing protein</fullName>
    </recommendedName>
</protein>
<name>A0A944CKT4_9BACI</name>
<comment type="caution">
    <text evidence="5">The sequence shown here is derived from an EMBL/GenBank/DDBJ whole genome shotgun (WGS) entry which is preliminary data.</text>
</comment>
<dbReference type="AlphaFoldDB" id="A0A944CKT4"/>
<dbReference type="GO" id="GO:0016020">
    <property type="term" value="C:membrane"/>
    <property type="evidence" value="ECO:0007669"/>
    <property type="project" value="InterPro"/>
</dbReference>
<dbReference type="GO" id="GO:0004888">
    <property type="term" value="F:transmembrane signaling receptor activity"/>
    <property type="evidence" value="ECO:0007669"/>
    <property type="project" value="InterPro"/>
</dbReference>
<dbReference type="SUPFAM" id="SSF58104">
    <property type="entry name" value="Methyl-accepting chemotaxis protein (MCP) signaling domain"/>
    <property type="match status" value="1"/>
</dbReference>
<evidence type="ECO:0000313" key="5">
    <source>
        <dbReference type="EMBL" id="MBS8264808.1"/>
    </source>
</evidence>
<evidence type="ECO:0000259" key="4">
    <source>
        <dbReference type="PROSITE" id="PS50111"/>
    </source>
</evidence>
<proteinExistence type="inferred from homology"/>
<dbReference type="InterPro" id="IPR004089">
    <property type="entry name" value="MCPsignal_dom"/>
</dbReference>
<evidence type="ECO:0000256" key="1">
    <source>
        <dbReference type="ARBA" id="ARBA00023224"/>
    </source>
</evidence>
<evidence type="ECO:0000256" key="3">
    <source>
        <dbReference type="PROSITE-ProRule" id="PRU00284"/>
    </source>
</evidence>
<dbReference type="PROSITE" id="PS50111">
    <property type="entry name" value="CHEMOTAXIS_TRANSDUC_2"/>
    <property type="match status" value="1"/>
</dbReference>
<organism evidence="5 6">
    <name type="scientific">Mesobacillus boroniphilus</name>
    <dbReference type="NCBI Taxonomy" id="308892"/>
    <lineage>
        <taxon>Bacteria</taxon>
        <taxon>Bacillati</taxon>
        <taxon>Bacillota</taxon>
        <taxon>Bacilli</taxon>
        <taxon>Bacillales</taxon>
        <taxon>Bacillaceae</taxon>
        <taxon>Mesobacillus</taxon>
    </lineage>
</organism>
<reference evidence="5 6" key="1">
    <citation type="journal article" date="2021" name="Microorganisms">
        <title>Bacterial Dimethylsulfoniopropionate Biosynthesis in the East China Sea.</title>
        <authorList>
            <person name="Liu J."/>
            <person name="Zhang Y."/>
            <person name="Liu J."/>
            <person name="Zhong H."/>
            <person name="Williams B.T."/>
            <person name="Zheng Y."/>
            <person name="Curson A.R.J."/>
            <person name="Sun C."/>
            <person name="Sun H."/>
            <person name="Song D."/>
            <person name="Wagner Mackenzie B."/>
            <person name="Bermejo Martinez A."/>
            <person name="Todd J.D."/>
            <person name="Zhang X.H."/>
        </authorList>
    </citation>
    <scope>NUCLEOTIDE SEQUENCE [LARGE SCALE GENOMIC DNA]</scope>
    <source>
        <strain evidence="5 6">ESS08</strain>
    </source>
</reference>
<gene>
    <name evidence="5" type="ORF">DYI25_10190</name>
</gene>
<accession>A0A944CKT4</accession>
<evidence type="ECO:0000256" key="2">
    <source>
        <dbReference type="ARBA" id="ARBA00029447"/>
    </source>
</evidence>
<keyword evidence="1 3" id="KW-0807">Transducer</keyword>
<dbReference type="Gene3D" id="1.10.287.950">
    <property type="entry name" value="Methyl-accepting chemotaxis protein"/>
    <property type="match status" value="1"/>
</dbReference>
<dbReference type="PANTHER" id="PTHR32089:SF112">
    <property type="entry name" value="LYSOZYME-LIKE PROTEIN-RELATED"/>
    <property type="match status" value="1"/>
</dbReference>
<dbReference type="InterPro" id="IPR004090">
    <property type="entry name" value="Chemotax_Me-accpt_rcpt"/>
</dbReference>
<dbReference type="Proteomes" id="UP000761411">
    <property type="component" value="Unassembled WGS sequence"/>
</dbReference>
<dbReference type="GO" id="GO:0007165">
    <property type="term" value="P:signal transduction"/>
    <property type="evidence" value="ECO:0007669"/>
    <property type="project" value="UniProtKB-KW"/>
</dbReference>
<dbReference type="GO" id="GO:0006935">
    <property type="term" value="P:chemotaxis"/>
    <property type="evidence" value="ECO:0007669"/>
    <property type="project" value="InterPro"/>
</dbReference>
<feature type="domain" description="Methyl-accepting transducer" evidence="4">
    <location>
        <begin position="1"/>
        <end position="127"/>
    </location>
</feature>
<evidence type="ECO:0000313" key="6">
    <source>
        <dbReference type="Proteomes" id="UP000761411"/>
    </source>
</evidence>
<sequence>MEKVGEFLCSIGLLEEIITDISNQTNLLALNAAIEAARAGEHGKVFGVVAQEVRKLAEQSAGAADSIRTILEQTGKETNQAVSVMNESQATVLKGNELVEKVATIFTEIAESIEEVSLNGNTVSDAVINANEKMESWHSLPMKSLLHPLDPRYSSSR</sequence>
<comment type="similarity">
    <text evidence="2">Belongs to the methyl-accepting chemotaxis (MCP) protein family.</text>
</comment>
<dbReference type="EMBL" id="QTKX01000001">
    <property type="protein sequence ID" value="MBS8264808.1"/>
    <property type="molecule type" value="Genomic_DNA"/>
</dbReference>
<dbReference type="PRINTS" id="PR00260">
    <property type="entry name" value="CHEMTRNSDUCR"/>
</dbReference>